<dbReference type="InterPro" id="IPR043136">
    <property type="entry name" value="B30.2/SPRY_sf"/>
</dbReference>
<dbReference type="InterPro" id="IPR001870">
    <property type="entry name" value="B30.2/SPRY"/>
</dbReference>
<keyword evidence="2" id="KW-0863">Zinc-finger</keyword>
<dbReference type="SMART" id="SM00589">
    <property type="entry name" value="PRY"/>
    <property type="match status" value="1"/>
</dbReference>
<evidence type="ECO:0000256" key="4">
    <source>
        <dbReference type="SAM" id="MobiDB-lite"/>
    </source>
</evidence>
<dbReference type="Gene3D" id="2.60.120.920">
    <property type="match status" value="1"/>
</dbReference>
<feature type="domain" description="B30.2/SPRY" evidence="5">
    <location>
        <begin position="22"/>
        <end position="219"/>
    </location>
</feature>
<evidence type="ECO:0000313" key="7">
    <source>
        <dbReference type="Proteomes" id="UP000829720"/>
    </source>
</evidence>
<keyword evidence="3" id="KW-0862">Zinc</keyword>
<keyword evidence="7" id="KW-1185">Reference proteome</keyword>
<keyword evidence="1" id="KW-0479">Metal-binding</keyword>
<dbReference type="InterPro" id="IPR003877">
    <property type="entry name" value="SPRY_dom"/>
</dbReference>
<dbReference type="Proteomes" id="UP000829720">
    <property type="component" value="Unassembled WGS sequence"/>
</dbReference>
<dbReference type="PROSITE" id="PS50188">
    <property type="entry name" value="B302_SPRY"/>
    <property type="match status" value="1"/>
</dbReference>
<dbReference type="InterPro" id="IPR013320">
    <property type="entry name" value="ConA-like_dom_sf"/>
</dbReference>
<feature type="region of interest" description="Disordered" evidence="4">
    <location>
        <begin position="1"/>
        <end position="27"/>
    </location>
</feature>
<dbReference type="SMART" id="SM00449">
    <property type="entry name" value="SPRY"/>
    <property type="match status" value="1"/>
</dbReference>
<evidence type="ECO:0000313" key="6">
    <source>
        <dbReference type="EMBL" id="KAI1884698.1"/>
    </source>
</evidence>
<dbReference type="OrthoDB" id="8719929at2759"/>
<dbReference type="InterPro" id="IPR006574">
    <property type="entry name" value="PRY"/>
</dbReference>
<gene>
    <name evidence="6" type="ORF">AGOR_G00229100</name>
</gene>
<comment type="caution">
    <text evidence="6">The sequence shown here is derived from an EMBL/GenBank/DDBJ whole genome shotgun (WGS) entry which is preliminary data.</text>
</comment>
<evidence type="ECO:0000256" key="1">
    <source>
        <dbReference type="ARBA" id="ARBA00022723"/>
    </source>
</evidence>
<evidence type="ECO:0000259" key="5">
    <source>
        <dbReference type="PROSITE" id="PS50188"/>
    </source>
</evidence>
<proteinExistence type="predicted"/>
<dbReference type="AlphaFoldDB" id="A0A8T3CQ85"/>
<sequence>MPESKKTGRKSGGAAAEKAPAYEPNIPEPKTRAELLKYWFPLTLDDRTAQKLLWISEGSTKVLRKAEESACPYLDRPERYDHSPQVLCKEGLLGVRGYWEVDFSGWVVIGATYEGVGRKAKDGPCGLGENDGSWGIGWAGSSYQAWHNGENVDIEEPLCSIMGVYLDQPAGIISFFMVLGEEGSKEVKLLHRYKTVFKERLLPGFWVGRNSHCWIQKKE</sequence>
<dbReference type="InterPro" id="IPR003879">
    <property type="entry name" value="Butyrophylin_SPRY"/>
</dbReference>
<name>A0A8T3CQ85_9TELE</name>
<dbReference type="PRINTS" id="PR01407">
    <property type="entry name" value="BUTYPHLNCDUF"/>
</dbReference>
<reference evidence="6" key="1">
    <citation type="submission" date="2021-01" db="EMBL/GenBank/DDBJ databases">
        <authorList>
            <person name="Zahm M."/>
            <person name="Roques C."/>
            <person name="Cabau C."/>
            <person name="Klopp C."/>
            <person name="Donnadieu C."/>
            <person name="Jouanno E."/>
            <person name="Lampietro C."/>
            <person name="Louis A."/>
            <person name="Herpin A."/>
            <person name="Echchiki A."/>
            <person name="Berthelot C."/>
            <person name="Parey E."/>
            <person name="Roest-Crollius H."/>
            <person name="Braasch I."/>
            <person name="Postlethwait J."/>
            <person name="Bobe J."/>
            <person name="Montfort J."/>
            <person name="Bouchez O."/>
            <person name="Begum T."/>
            <person name="Mejri S."/>
            <person name="Adams A."/>
            <person name="Chen W.-J."/>
            <person name="Guiguen Y."/>
        </authorList>
    </citation>
    <scope>NUCLEOTIDE SEQUENCE</scope>
    <source>
        <tissue evidence="6">Blood</tissue>
    </source>
</reference>
<dbReference type="Pfam" id="PF00622">
    <property type="entry name" value="SPRY"/>
    <property type="match status" value="1"/>
</dbReference>
<dbReference type="GO" id="GO:0008270">
    <property type="term" value="F:zinc ion binding"/>
    <property type="evidence" value="ECO:0007669"/>
    <property type="project" value="UniProtKB-KW"/>
</dbReference>
<dbReference type="Pfam" id="PF13765">
    <property type="entry name" value="PRY"/>
    <property type="match status" value="1"/>
</dbReference>
<organism evidence="6 7">
    <name type="scientific">Albula goreensis</name>
    <dbReference type="NCBI Taxonomy" id="1534307"/>
    <lineage>
        <taxon>Eukaryota</taxon>
        <taxon>Metazoa</taxon>
        <taxon>Chordata</taxon>
        <taxon>Craniata</taxon>
        <taxon>Vertebrata</taxon>
        <taxon>Euteleostomi</taxon>
        <taxon>Actinopterygii</taxon>
        <taxon>Neopterygii</taxon>
        <taxon>Teleostei</taxon>
        <taxon>Albuliformes</taxon>
        <taxon>Albulidae</taxon>
        <taxon>Albula</taxon>
    </lineage>
</organism>
<accession>A0A8T3CQ85</accession>
<dbReference type="InterPro" id="IPR051051">
    <property type="entry name" value="E3_ubiq-ligase_TRIM/RNF"/>
</dbReference>
<dbReference type="SUPFAM" id="SSF49899">
    <property type="entry name" value="Concanavalin A-like lectins/glucanases"/>
    <property type="match status" value="1"/>
</dbReference>
<evidence type="ECO:0000256" key="2">
    <source>
        <dbReference type="ARBA" id="ARBA00022771"/>
    </source>
</evidence>
<protein>
    <recommendedName>
        <fullName evidence="5">B30.2/SPRY domain-containing protein</fullName>
    </recommendedName>
</protein>
<dbReference type="PANTHER" id="PTHR25465:SF80">
    <property type="entry name" value="TRIPARTITE MOTIF-CONTAINING PROTEIN 16-LIKE"/>
    <property type="match status" value="1"/>
</dbReference>
<evidence type="ECO:0000256" key="3">
    <source>
        <dbReference type="ARBA" id="ARBA00022833"/>
    </source>
</evidence>
<dbReference type="EMBL" id="JAERUA010000022">
    <property type="protein sequence ID" value="KAI1884698.1"/>
    <property type="molecule type" value="Genomic_DNA"/>
</dbReference>
<dbReference type="GO" id="GO:0005737">
    <property type="term" value="C:cytoplasm"/>
    <property type="evidence" value="ECO:0007669"/>
    <property type="project" value="UniProtKB-ARBA"/>
</dbReference>
<dbReference type="PANTHER" id="PTHR25465">
    <property type="entry name" value="B-BOX DOMAIN CONTAINING"/>
    <property type="match status" value="1"/>
</dbReference>